<dbReference type="PANTHER" id="PTHR10174:SF226">
    <property type="entry name" value="CLAVESIN-1-LIKE PROTEIN"/>
    <property type="match status" value="1"/>
</dbReference>
<name>A0A8K0DAP1_IGNLU</name>
<dbReference type="SUPFAM" id="SSF52087">
    <property type="entry name" value="CRAL/TRIO domain"/>
    <property type="match status" value="1"/>
</dbReference>
<dbReference type="PANTHER" id="PTHR10174">
    <property type="entry name" value="ALPHA-TOCOPHEROL TRANSFER PROTEIN-RELATED"/>
    <property type="match status" value="1"/>
</dbReference>
<accession>A0A8K0DAP1</accession>
<dbReference type="GO" id="GO:1902936">
    <property type="term" value="F:phosphatidylinositol bisphosphate binding"/>
    <property type="evidence" value="ECO:0007669"/>
    <property type="project" value="TreeGrafter"/>
</dbReference>
<dbReference type="SMART" id="SM00516">
    <property type="entry name" value="SEC14"/>
    <property type="match status" value="1"/>
</dbReference>
<keyword evidence="3" id="KW-1185">Reference proteome</keyword>
<dbReference type="PROSITE" id="PS50191">
    <property type="entry name" value="CRAL_TRIO"/>
    <property type="match status" value="1"/>
</dbReference>
<feature type="domain" description="CRAL-TRIO" evidence="1">
    <location>
        <begin position="34"/>
        <end position="194"/>
    </location>
</feature>
<dbReference type="Pfam" id="PF00650">
    <property type="entry name" value="CRAL_TRIO"/>
    <property type="match status" value="1"/>
</dbReference>
<proteinExistence type="predicted"/>
<comment type="caution">
    <text evidence="2">The sequence shown here is derived from an EMBL/GenBank/DDBJ whole genome shotgun (WGS) entry which is preliminary data.</text>
</comment>
<dbReference type="PRINTS" id="PR00180">
    <property type="entry name" value="CRETINALDHBP"/>
</dbReference>
<evidence type="ECO:0000313" key="3">
    <source>
        <dbReference type="Proteomes" id="UP000801492"/>
    </source>
</evidence>
<protein>
    <recommendedName>
        <fullName evidence="1">CRAL-TRIO domain-containing protein</fullName>
    </recommendedName>
</protein>
<dbReference type="CDD" id="cd00170">
    <property type="entry name" value="SEC14"/>
    <property type="match status" value="1"/>
</dbReference>
<organism evidence="2 3">
    <name type="scientific">Ignelater luminosus</name>
    <name type="common">Cucubano</name>
    <name type="synonym">Pyrophorus luminosus</name>
    <dbReference type="NCBI Taxonomy" id="2038154"/>
    <lineage>
        <taxon>Eukaryota</taxon>
        <taxon>Metazoa</taxon>
        <taxon>Ecdysozoa</taxon>
        <taxon>Arthropoda</taxon>
        <taxon>Hexapoda</taxon>
        <taxon>Insecta</taxon>
        <taxon>Pterygota</taxon>
        <taxon>Neoptera</taxon>
        <taxon>Endopterygota</taxon>
        <taxon>Coleoptera</taxon>
        <taxon>Polyphaga</taxon>
        <taxon>Elateriformia</taxon>
        <taxon>Elateroidea</taxon>
        <taxon>Elateridae</taxon>
        <taxon>Agrypninae</taxon>
        <taxon>Pyrophorini</taxon>
        <taxon>Ignelater</taxon>
    </lineage>
</organism>
<dbReference type="AlphaFoldDB" id="A0A8K0DAP1"/>
<dbReference type="InterPro" id="IPR036865">
    <property type="entry name" value="CRAL-TRIO_dom_sf"/>
</dbReference>
<dbReference type="GO" id="GO:0016020">
    <property type="term" value="C:membrane"/>
    <property type="evidence" value="ECO:0007669"/>
    <property type="project" value="TreeGrafter"/>
</dbReference>
<dbReference type="Gene3D" id="3.40.525.10">
    <property type="entry name" value="CRAL-TRIO lipid binding domain"/>
    <property type="match status" value="1"/>
</dbReference>
<evidence type="ECO:0000259" key="1">
    <source>
        <dbReference type="PROSITE" id="PS50191"/>
    </source>
</evidence>
<evidence type="ECO:0000313" key="2">
    <source>
        <dbReference type="EMBL" id="KAF2902289.1"/>
    </source>
</evidence>
<dbReference type="Proteomes" id="UP000801492">
    <property type="component" value="Unassembled WGS sequence"/>
</dbReference>
<sequence length="222" mass="26025">MLSVMIPDDYTMQDFHDFVRNNPDWYTFVVPSERQEQLQLNAKGMLQCRDNKGRSIYLIKLARIDAGLSNPKRELQFDEMWFESVLDDIKTQANGVSVIVDVNGFSWKLFRWLTPGLMKVCLKGTEIYPCKEYVYHIVNTSGFLNAAIKLVWPFLSEKIKKQTKFHFNNWNSLHEHISAEVLPPEYGGSGPDIDFEDLTKWLLDQEARIRKNLEYRQNPWNG</sequence>
<reference evidence="2" key="1">
    <citation type="submission" date="2019-08" db="EMBL/GenBank/DDBJ databases">
        <title>The genome of the North American firefly Photinus pyralis.</title>
        <authorList>
            <consortium name="Photinus pyralis genome working group"/>
            <person name="Fallon T.R."/>
            <person name="Sander Lower S.E."/>
            <person name="Weng J.-K."/>
        </authorList>
    </citation>
    <scope>NUCLEOTIDE SEQUENCE</scope>
    <source>
        <strain evidence="2">TRF0915ILg1</strain>
        <tissue evidence="2">Whole body</tissue>
    </source>
</reference>
<dbReference type="InterPro" id="IPR001251">
    <property type="entry name" value="CRAL-TRIO_dom"/>
</dbReference>
<dbReference type="OrthoDB" id="1434354at2759"/>
<gene>
    <name evidence="2" type="ORF">ILUMI_03897</name>
</gene>
<dbReference type="EMBL" id="VTPC01001346">
    <property type="protein sequence ID" value="KAF2902289.1"/>
    <property type="molecule type" value="Genomic_DNA"/>
</dbReference>